<keyword evidence="1" id="KW-0472">Membrane</keyword>
<keyword evidence="1" id="KW-0812">Transmembrane</keyword>
<feature type="transmembrane region" description="Helical" evidence="1">
    <location>
        <begin position="7"/>
        <end position="28"/>
    </location>
</feature>
<proteinExistence type="predicted"/>
<name>A0A9P0YVB6_CUSEU</name>
<feature type="transmembrane region" description="Helical" evidence="1">
    <location>
        <begin position="84"/>
        <end position="109"/>
    </location>
</feature>
<reference evidence="2" key="1">
    <citation type="submission" date="2022-07" db="EMBL/GenBank/DDBJ databases">
        <authorList>
            <person name="Macas J."/>
            <person name="Novak P."/>
            <person name="Neumann P."/>
        </authorList>
    </citation>
    <scope>NUCLEOTIDE SEQUENCE</scope>
</reference>
<dbReference type="AlphaFoldDB" id="A0A9P0YVB6"/>
<feature type="transmembrane region" description="Helical" evidence="1">
    <location>
        <begin position="48"/>
        <end position="72"/>
    </location>
</feature>
<sequence length="151" mass="16784">METWKIVVSMLCELIAAVLGAAAVVASWSLDDESAGHEERLGGWAVHFVLFQLGFLLISALLFGVLSWYPILKHKEVDKEQKNYLHWFFIVKWLALFAGISSLIVSLKLKGKESAGVLGIGAAACLAPVLFAAFRWSKIDKATHLWPVWPY</sequence>
<gene>
    <name evidence="2" type="ORF">CEURO_LOCUS6122</name>
</gene>
<dbReference type="EMBL" id="CAMAPE010000010">
    <property type="protein sequence ID" value="CAH9076949.1"/>
    <property type="molecule type" value="Genomic_DNA"/>
</dbReference>
<organism evidence="2 3">
    <name type="scientific">Cuscuta europaea</name>
    <name type="common">European dodder</name>
    <dbReference type="NCBI Taxonomy" id="41803"/>
    <lineage>
        <taxon>Eukaryota</taxon>
        <taxon>Viridiplantae</taxon>
        <taxon>Streptophyta</taxon>
        <taxon>Embryophyta</taxon>
        <taxon>Tracheophyta</taxon>
        <taxon>Spermatophyta</taxon>
        <taxon>Magnoliopsida</taxon>
        <taxon>eudicotyledons</taxon>
        <taxon>Gunneridae</taxon>
        <taxon>Pentapetalae</taxon>
        <taxon>asterids</taxon>
        <taxon>lamiids</taxon>
        <taxon>Solanales</taxon>
        <taxon>Convolvulaceae</taxon>
        <taxon>Cuscuteae</taxon>
        <taxon>Cuscuta</taxon>
        <taxon>Cuscuta subgen. Cuscuta</taxon>
    </lineage>
</organism>
<evidence type="ECO:0000313" key="3">
    <source>
        <dbReference type="Proteomes" id="UP001152484"/>
    </source>
</evidence>
<comment type="caution">
    <text evidence="2">The sequence shown here is derived from an EMBL/GenBank/DDBJ whole genome shotgun (WGS) entry which is preliminary data.</text>
</comment>
<evidence type="ECO:0000256" key="1">
    <source>
        <dbReference type="SAM" id="Phobius"/>
    </source>
</evidence>
<feature type="transmembrane region" description="Helical" evidence="1">
    <location>
        <begin position="115"/>
        <end position="134"/>
    </location>
</feature>
<keyword evidence="3" id="KW-1185">Reference proteome</keyword>
<protein>
    <submittedName>
        <fullName evidence="2">Uncharacterized protein</fullName>
    </submittedName>
</protein>
<dbReference type="Proteomes" id="UP001152484">
    <property type="component" value="Unassembled WGS sequence"/>
</dbReference>
<keyword evidence="1" id="KW-1133">Transmembrane helix</keyword>
<accession>A0A9P0YVB6</accession>
<evidence type="ECO:0000313" key="2">
    <source>
        <dbReference type="EMBL" id="CAH9076949.1"/>
    </source>
</evidence>